<comment type="caution">
    <text evidence="1">The sequence shown here is derived from an EMBL/GenBank/DDBJ whole genome shotgun (WGS) entry which is preliminary data.</text>
</comment>
<dbReference type="RefSeq" id="WP_136735690.1">
    <property type="nucleotide sequence ID" value="NZ_SWDB01000018.1"/>
</dbReference>
<gene>
    <name evidence="1" type="ORF">E8M12_08390</name>
</gene>
<dbReference type="AlphaFoldDB" id="A0A4U1B5D4"/>
<keyword evidence="2" id="KW-1185">Reference proteome</keyword>
<dbReference type="Proteomes" id="UP000307999">
    <property type="component" value="Unassembled WGS sequence"/>
</dbReference>
<proteinExistence type="predicted"/>
<dbReference type="EMBL" id="SWDB01000018">
    <property type="protein sequence ID" value="TKB45604.1"/>
    <property type="molecule type" value="Genomic_DNA"/>
</dbReference>
<evidence type="ECO:0000313" key="1">
    <source>
        <dbReference type="EMBL" id="TKB45604.1"/>
    </source>
</evidence>
<dbReference type="Pfam" id="PF06097">
    <property type="entry name" value="DUF945"/>
    <property type="match status" value="1"/>
</dbReference>
<name>A0A4U1B5D4_9GAMM</name>
<protein>
    <submittedName>
        <fullName evidence="1">DUF945 domain-containing protein</fullName>
    </submittedName>
</protein>
<sequence length="430" mass="46862">MKKLLAAIAVGAAVASPYLIGIKTEQQLNDLYQRMSANPSVNIEIAHYQRGWFYSAAQIHMSMPVTDDQGNVTEISFQGRHDIQHGPLLWTADGLGFGLADSVISAQLLTEIQQQIINFEQLPDDTVSSVMRTHFGGETDTIMKIKPVTVELIAASLHILPGLFTGTMTPAGEVTTSGQWQGMKIVEDDREVLRLGNTELEIAQHFILSDMFSPASLAIGSVKFSLAEAAVLGESDADSMSINDLSVYSESAVENELMVSQITADAKDIRFAGQQFTDFNYVMSMENMNINVISKLKQLLVELQSDDPEQQQLLVTGIQQQIPHLLVGDPKISIDNLSVNTSAGPIESDLKITVDPQKFDANNPVSMMFAVQAVAHGSAPVAFFEDLGMQANIDDLMQQGVIIRDANRLILSFAFRDGQARINGHPMPAG</sequence>
<organism evidence="1 2">
    <name type="scientific">Thalassotalea mangrovi</name>
    <dbReference type="NCBI Taxonomy" id="2572245"/>
    <lineage>
        <taxon>Bacteria</taxon>
        <taxon>Pseudomonadati</taxon>
        <taxon>Pseudomonadota</taxon>
        <taxon>Gammaproteobacteria</taxon>
        <taxon>Alteromonadales</taxon>
        <taxon>Colwelliaceae</taxon>
        <taxon>Thalassotalea</taxon>
    </lineage>
</organism>
<dbReference type="InterPro" id="IPR010352">
    <property type="entry name" value="DUF945"/>
</dbReference>
<dbReference type="OrthoDB" id="6320601at2"/>
<reference evidence="1 2" key="1">
    <citation type="submission" date="2019-04" db="EMBL/GenBank/DDBJ databases">
        <title>Thalassotalea guangxiensis sp. nov., isolated from sediment of the coastal wetland.</title>
        <authorList>
            <person name="Zheng S."/>
            <person name="Zhang D."/>
        </authorList>
    </citation>
    <scope>NUCLEOTIDE SEQUENCE [LARGE SCALE GENOMIC DNA]</scope>
    <source>
        <strain evidence="1 2">ZS-4</strain>
    </source>
</reference>
<evidence type="ECO:0000313" key="2">
    <source>
        <dbReference type="Proteomes" id="UP000307999"/>
    </source>
</evidence>
<accession>A0A4U1B5D4</accession>